<reference evidence="2 3" key="1">
    <citation type="submission" date="2019-05" db="EMBL/GenBank/DDBJ databases">
        <title>Algicella ahnfeltiae gen. nov., sp. nov., a novel marine bacterium of the family Flavobacteriaceae isolated from a red alga.</title>
        <authorList>
            <person name="Nedashkovskaya O.I."/>
            <person name="Kukhlevskiy A.D."/>
            <person name="Kim S.-G."/>
            <person name="Zhukova N.V."/>
            <person name="Mikhailov V.V."/>
        </authorList>
    </citation>
    <scope>NUCLEOTIDE SEQUENCE [LARGE SCALE GENOMIC DNA]</scope>
    <source>
        <strain evidence="2 3">10Alg115</strain>
    </source>
</reference>
<dbReference type="Proteomes" id="UP000306229">
    <property type="component" value="Chromosome"/>
</dbReference>
<keyword evidence="3" id="KW-1185">Reference proteome</keyword>
<dbReference type="PANTHER" id="PTHR36842:SF1">
    <property type="entry name" value="PROTEIN TOLB"/>
    <property type="match status" value="1"/>
</dbReference>
<evidence type="ECO:0000313" key="3">
    <source>
        <dbReference type="Proteomes" id="UP000306229"/>
    </source>
</evidence>
<dbReference type="PROSITE" id="PS51257">
    <property type="entry name" value="PROKAR_LIPOPROTEIN"/>
    <property type="match status" value="1"/>
</dbReference>
<keyword evidence="1" id="KW-0732">Signal</keyword>
<evidence type="ECO:0000313" key="2">
    <source>
        <dbReference type="EMBL" id="QCX39312.1"/>
    </source>
</evidence>
<name>A0A5B7TX79_9FLAO</name>
<dbReference type="InterPro" id="IPR008969">
    <property type="entry name" value="CarboxyPept-like_regulatory"/>
</dbReference>
<dbReference type="Gene3D" id="2.60.40.1120">
    <property type="entry name" value="Carboxypeptidase-like, regulatory domain"/>
    <property type="match status" value="1"/>
</dbReference>
<dbReference type="Pfam" id="PF13620">
    <property type="entry name" value="CarboxypepD_reg"/>
    <property type="match status" value="1"/>
</dbReference>
<evidence type="ECO:0000256" key="1">
    <source>
        <dbReference type="SAM" id="SignalP"/>
    </source>
</evidence>
<evidence type="ECO:0008006" key="4">
    <source>
        <dbReference type="Google" id="ProtNLM"/>
    </source>
</evidence>
<dbReference type="InterPro" id="IPR011042">
    <property type="entry name" value="6-blade_b-propeller_TolB-like"/>
</dbReference>
<sequence>MKSLYKIAIIFIVTGLLVTACSEDQVNPIGEGTITGKVVKAKSFEPIANVKVSLSPTNNTVFTDSTGNFILIDVPSGDYSAQAEKDGFLAKIEAATVTTDNTINLVFEMEDADALNKPPTAPIIDSPLDNAVGLPIDVPLIWFSSEDPDENDELVYDITVKNDFDDSVIFIESIIDTTYTLTDLKYGAKYFWQITVSDGVNDDVLTPVGKFQINQFPENRLFYVRQDSINQNNIIYSNNQDGTSAIALTTNNQNSWRPRTSQAAGLISFLRTVNSESHLFTMQPDGSNVTKVTSAVSVAGYNYNEIDFAWSANGDRFLYPHFDKLYVINKDGSGLQQVYQTTDGSFITEVDWSFDESFIALKTNNVIGYGVNIFTIDMSGSVLKTIVSGVTGAAGGLNISVDGQNILYTRDISGFEDVSGRQLDSHIFIYNLTTDTVSDLSLDNKADGTNDLDVRFSPNEASVIFVNTSNDGISQKDIYTQTILDGERSLLFEKSVMPDWE</sequence>
<dbReference type="RefSeq" id="WP_138950171.1">
    <property type="nucleotide sequence ID" value="NZ_CP040749.1"/>
</dbReference>
<dbReference type="Gene3D" id="2.120.10.30">
    <property type="entry name" value="TolB, C-terminal domain"/>
    <property type="match status" value="2"/>
</dbReference>
<dbReference type="AlphaFoldDB" id="A0A5B7TX79"/>
<protein>
    <recommendedName>
        <fullName evidence="4">Fibronectin type-III domain-containing protein</fullName>
    </recommendedName>
</protein>
<proteinExistence type="predicted"/>
<dbReference type="OrthoDB" id="9815657at2"/>
<gene>
    <name evidence="2" type="ORF">FF125_13015</name>
</gene>
<organism evidence="2 3">
    <name type="scientific">Aureibaculum algae</name>
    <dbReference type="NCBI Taxonomy" id="2584122"/>
    <lineage>
        <taxon>Bacteria</taxon>
        <taxon>Pseudomonadati</taxon>
        <taxon>Bacteroidota</taxon>
        <taxon>Flavobacteriia</taxon>
        <taxon>Flavobacteriales</taxon>
        <taxon>Flavobacteriaceae</taxon>
        <taxon>Aureibaculum</taxon>
    </lineage>
</organism>
<dbReference type="SUPFAM" id="SSF69304">
    <property type="entry name" value="Tricorn protease N-terminal domain"/>
    <property type="match status" value="1"/>
</dbReference>
<accession>A0A5B7TX79</accession>
<feature type="chain" id="PRO_5023062081" description="Fibronectin type-III domain-containing protein" evidence="1">
    <location>
        <begin position="21"/>
        <end position="501"/>
    </location>
</feature>
<dbReference type="KEGG" id="fbe:FF125_13015"/>
<feature type="signal peptide" evidence="1">
    <location>
        <begin position="1"/>
        <end position="20"/>
    </location>
</feature>
<dbReference type="EMBL" id="CP040749">
    <property type="protein sequence ID" value="QCX39312.1"/>
    <property type="molecule type" value="Genomic_DNA"/>
</dbReference>
<dbReference type="SUPFAM" id="SSF49464">
    <property type="entry name" value="Carboxypeptidase regulatory domain-like"/>
    <property type="match status" value="1"/>
</dbReference>
<dbReference type="PANTHER" id="PTHR36842">
    <property type="entry name" value="PROTEIN TOLB HOMOLOG"/>
    <property type="match status" value="1"/>
</dbReference>